<accession>A0A3B1DFQ5</accession>
<dbReference type="GO" id="GO:0016787">
    <property type="term" value="F:hydrolase activity"/>
    <property type="evidence" value="ECO:0007669"/>
    <property type="project" value="UniProtKB-KW"/>
</dbReference>
<dbReference type="GO" id="GO:0046872">
    <property type="term" value="F:metal ion binding"/>
    <property type="evidence" value="ECO:0007669"/>
    <property type="project" value="UniProtKB-KW"/>
</dbReference>
<dbReference type="Gene3D" id="3.40.50.1010">
    <property type="entry name" value="5'-nuclease"/>
    <property type="match status" value="1"/>
</dbReference>
<dbReference type="PANTHER" id="PTHR35901">
    <property type="entry name" value="RIBONUCLEASE VAPC3"/>
    <property type="match status" value="1"/>
</dbReference>
<reference evidence="6" key="1">
    <citation type="submission" date="2018-06" db="EMBL/GenBank/DDBJ databases">
        <authorList>
            <person name="Zhirakovskaya E."/>
        </authorList>
    </citation>
    <scope>NUCLEOTIDE SEQUENCE</scope>
</reference>
<evidence type="ECO:0000256" key="2">
    <source>
        <dbReference type="ARBA" id="ARBA00022722"/>
    </source>
</evidence>
<dbReference type="CDD" id="cd09874">
    <property type="entry name" value="PIN_MT3492-like"/>
    <property type="match status" value="1"/>
</dbReference>
<dbReference type="PANTHER" id="PTHR35901:SF1">
    <property type="entry name" value="EXONUCLEASE VAPC9"/>
    <property type="match status" value="1"/>
</dbReference>
<keyword evidence="3" id="KW-0479">Metal-binding</keyword>
<gene>
    <name evidence="6" type="ORF">MNBD_UNCLBAC01-1923</name>
</gene>
<evidence type="ECO:0000256" key="3">
    <source>
        <dbReference type="ARBA" id="ARBA00022723"/>
    </source>
</evidence>
<evidence type="ECO:0000259" key="5">
    <source>
        <dbReference type="Pfam" id="PF01850"/>
    </source>
</evidence>
<evidence type="ECO:0000256" key="4">
    <source>
        <dbReference type="ARBA" id="ARBA00022801"/>
    </source>
</evidence>
<proteinExistence type="inferred from homology"/>
<evidence type="ECO:0000256" key="1">
    <source>
        <dbReference type="ARBA" id="ARBA00022649"/>
    </source>
</evidence>
<dbReference type="GO" id="GO:0004540">
    <property type="term" value="F:RNA nuclease activity"/>
    <property type="evidence" value="ECO:0007669"/>
    <property type="project" value="InterPro"/>
</dbReference>
<protein>
    <recommendedName>
        <fullName evidence="5">PIN domain-containing protein</fullName>
    </recommendedName>
</protein>
<keyword evidence="4" id="KW-0378">Hydrolase</keyword>
<keyword evidence="2" id="KW-0540">Nuclease</keyword>
<dbReference type="EMBL" id="UOGJ01000067">
    <property type="protein sequence ID" value="VAX35613.1"/>
    <property type="molecule type" value="Genomic_DNA"/>
</dbReference>
<dbReference type="HAMAP" id="MF_00265">
    <property type="entry name" value="VapC_Nob1"/>
    <property type="match status" value="1"/>
</dbReference>
<dbReference type="InterPro" id="IPR022907">
    <property type="entry name" value="VapC_family"/>
</dbReference>
<feature type="domain" description="PIN" evidence="5">
    <location>
        <begin position="3"/>
        <end position="129"/>
    </location>
</feature>
<dbReference type="SUPFAM" id="SSF88723">
    <property type="entry name" value="PIN domain-like"/>
    <property type="match status" value="1"/>
</dbReference>
<dbReference type="InterPro" id="IPR051619">
    <property type="entry name" value="TypeII_TA_RNase_PINc/VapC"/>
</dbReference>
<dbReference type="AlphaFoldDB" id="A0A3B1DFQ5"/>
<name>A0A3B1DFQ5_9ZZZZ</name>
<organism evidence="6">
    <name type="scientific">hydrothermal vent metagenome</name>
    <dbReference type="NCBI Taxonomy" id="652676"/>
    <lineage>
        <taxon>unclassified sequences</taxon>
        <taxon>metagenomes</taxon>
        <taxon>ecological metagenomes</taxon>
    </lineage>
</organism>
<evidence type="ECO:0000313" key="6">
    <source>
        <dbReference type="EMBL" id="VAX35613.1"/>
    </source>
</evidence>
<dbReference type="Pfam" id="PF01850">
    <property type="entry name" value="PIN"/>
    <property type="match status" value="1"/>
</dbReference>
<keyword evidence="1" id="KW-1277">Toxin-antitoxin system</keyword>
<dbReference type="InterPro" id="IPR029060">
    <property type="entry name" value="PIN-like_dom_sf"/>
</dbReference>
<sequence>MKVYIDTSVLVAYYCPESLSKKAEQIMKKNPQPAISALTEVELFSAISRKVQEGTLERTDGDRIIAKFFDHMDGGIYEKFFIKTHHYRLARDWIGQFKLPLRSLDAIHLAVASLEDCKFVTADKNLTKSAKALGVDVLFLKI</sequence>
<dbReference type="InterPro" id="IPR002716">
    <property type="entry name" value="PIN_dom"/>
</dbReference>